<dbReference type="GO" id="GO:0016874">
    <property type="term" value="F:ligase activity"/>
    <property type="evidence" value="ECO:0007669"/>
    <property type="project" value="UniProtKB-KW"/>
</dbReference>
<evidence type="ECO:0000313" key="3">
    <source>
        <dbReference type="Proteomes" id="UP001301388"/>
    </source>
</evidence>
<comment type="caution">
    <text evidence="2">The sequence shown here is derived from an EMBL/GenBank/DDBJ whole genome shotgun (WGS) entry which is preliminary data.</text>
</comment>
<sequence length="461" mass="52319">MNIFKFLQTPEHFKITPENLEEKLVWYSIVWTFAIYFIGGLYVLGAILPWLLFGILCWRWWQQDPETPLKDRIRIPIGIWMWVGGMVFMQVSLIMGHLDYYLEMGQIIKSSIGWAKGWAILALFPMAGCLPIRPKLLYRAAALVCTMVLLFSPIFIAAYYAKLPAQLFISPLRAIGGPGPEFFEFRLYEIDPGDNTPRWRLFTPWAPALGFVANIYFFMILREPCKKWKYMGIAGCIMMCQISKSRLALLCLPVVWILVEVLSRISRPIALMITGFIASTGGVTLPILMDGVESFSVQFAAARKDSSRVRAALGRIAIYRWQTEAPIWGHGIVESGPHMVEYMPIGSHHTWYGLLFVKGIVGFAALAVPMIYSLGDLLIKSQRNDTAKLGLTMLLVIFLYTFGENLEILAYLFWPGLIAIGMGFLERPNEDDREPSQALLMGTMTQTENQNNNQNKEEITS</sequence>
<accession>A0ABU5TMD5</accession>
<feature type="transmembrane region" description="Helical" evidence="1">
    <location>
        <begin position="136"/>
        <end position="161"/>
    </location>
</feature>
<reference evidence="2 3" key="1">
    <citation type="submission" date="2023-12" db="EMBL/GenBank/DDBJ databases">
        <title>Baltic Sea Cyanobacteria.</title>
        <authorList>
            <person name="Delbaje E."/>
            <person name="Fewer D.P."/>
            <person name="Shishido T.K."/>
        </authorList>
    </citation>
    <scope>NUCLEOTIDE SEQUENCE [LARGE SCALE GENOMIC DNA]</scope>
    <source>
        <strain evidence="2 3">UHCC 0370</strain>
    </source>
</reference>
<feature type="transmembrane region" description="Helical" evidence="1">
    <location>
        <begin position="351"/>
        <end position="374"/>
    </location>
</feature>
<feature type="transmembrane region" description="Helical" evidence="1">
    <location>
        <begin position="202"/>
        <end position="221"/>
    </location>
</feature>
<keyword evidence="1" id="KW-0812">Transmembrane</keyword>
<feature type="transmembrane region" description="Helical" evidence="1">
    <location>
        <begin position="79"/>
        <end position="98"/>
    </location>
</feature>
<dbReference type="RefSeq" id="WP_323262480.1">
    <property type="nucleotide sequence ID" value="NZ_JAYGIE010000084.1"/>
</dbReference>
<organism evidence="2 3">
    <name type="scientific">Pseudanabaena galeata UHCC 0370</name>
    <dbReference type="NCBI Taxonomy" id="3110310"/>
    <lineage>
        <taxon>Bacteria</taxon>
        <taxon>Bacillati</taxon>
        <taxon>Cyanobacteriota</taxon>
        <taxon>Cyanophyceae</taxon>
        <taxon>Pseudanabaenales</taxon>
        <taxon>Pseudanabaenaceae</taxon>
        <taxon>Pseudanabaena</taxon>
    </lineage>
</organism>
<keyword evidence="1" id="KW-1133">Transmembrane helix</keyword>
<dbReference type="Proteomes" id="UP001301388">
    <property type="component" value="Unassembled WGS sequence"/>
</dbReference>
<proteinExistence type="predicted"/>
<evidence type="ECO:0000313" key="2">
    <source>
        <dbReference type="EMBL" id="MEA5479178.1"/>
    </source>
</evidence>
<evidence type="ECO:0000256" key="1">
    <source>
        <dbReference type="SAM" id="Phobius"/>
    </source>
</evidence>
<dbReference type="EMBL" id="JAYGIE010000084">
    <property type="protein sequence ID" value="MEA5479178.1"/>
    <property type="molecule type" value="Genomic_DNA"/>
</dbReference>
<feature type="transmembrane region" description="Helical" evidence="1">
    <location>
        <begin position="25"/>
        <end position="58"/>
    </location>
</feature>
<keyword evidence="2" id="KW-0436">Ligase</keyword>
<gene>
    <name evidence="2" type="ORF">VB774_16270</name>
</gene>
<feature type="transmembrane region" description="Helical" evidence="1">
    <location>
        <begin position="269"/>
        <end position="289"/>
    </location>
</feature>
<keyword evidence="1" id="KW-0472">Membrane</keyword>
<keyword evidence="3" id="KW-1185">Reference proteome</keyword>
<name>A0ABU5TMD5_9CYAN</name>
<feature type="transmembrane region" description="Helical" evidence="1">
    <location>
        <begin position="104"/>
        <end position="124"/>
    </location>
</feature>
<protein>
    <submittedName>
        <fullName evidence="2">O-antigen ligase domain-containing protein</fullName>
    </submittedName>
</protein>